<reference evidence="2" key="1">
    <citation type="submission" date="2023-08" db="EMBL/GenBank/DDBJ databases">
        <authorList>
            <person name="Audoor S."/>
            <person name="Bilcke G."/>
        </authorList>
    </citation>
    <scope>NUCLEOTIDE SEQUENCE</scope>
</reference>
<protein>
    <submittedName>
        <fullName evidence="2">Uncharacterized protein</fullName>
    </submittedName>
</protein>
<evidence type="ECO:0000256" key="1">
    <source>
        <dbReference type="SAM" id="MobiDB-lite"/>
    </source>
</evidence>
<evidence type="ECO:0000313" key="3">
    <source>
        <dbReference type="Proteomes" id="UP001295423"/>
    </source>
</evidence>
<dbReference type="Proteomes" id="UP001295423">
    <property type="component" value="Unassembled WGS sequence"/>
</dbReference>
<evidence type="ECO:0000313" key="2">
    <source>
        <dbReference type="EMBL" id="CAJ1930109.1"/>
    </source>
</evidence>
<accession>A0AAD2FGL4</accession>
<dbReference type="AlphaFoldDB" id="A0AAD2FGL4"/>
<organism evidence="2 3">
    <name type="scientific">Cylindrotheca closterium</name>
    <dbReference type="NCBI Taxonomy" id="2856"/>
    <lineage>
        <taxon>Eukaryota</taxon>
        <taxon>Sar</taxon>
        <taxon>Stramenopiles</taxon>
        <taxon>Ochrophyta</taxon>
        <taxon>Bacillariophyta</taxon>
        <taxon>Bacillariophyceae</taxon>
        <taxon>Bacillariophycidae</taxon>
        <taxon>Bacillariales</taxon>
        <taxon>Bacillariaceae</taxon>
        <taxon>Cylindrotheca</taxon>
    </lineage>
</organism>
<keyword evidence="3" id="KW-1185">Reference proteome</keyword>
<name>A0AAD2FGL4_9STRA</name>
<dbReference type="EMBL" id="CAKOGP040000106">
    <property type="protein sequence ID" value="CAJ1930109.1"/>
    <property type="molecule type" value="Genomic_DNA"/>
</dbReference>
<sequence>MDSMKSIVHQLARLERSMEDPINLDCTSATQEVALPELEIYQSHKQPLTQEARFELVLYQSHKQSSTQEADGRNGPPSCNSFEHGLQPTEVELKNPSSAVKSHEHDWERICSCFAWLPKLVIQKNSEHYLEDSTQLYI</sequence>
<feature type="region of interest" description="Disordered" evidence="1">
    <location>
        <begin position="63"/>
        <end position="84"/>
    </location>
</feature>
<comment type="caution">
    <text evidence="2">The sequence shown here is derived from an EMBL/GenBank/DDBJ whole genome shotgun (WGS) entry which is preliminary data.</text>
</comment>
<gene>
    <name evidence="2" type="ORF">CYCCA115_LOCUS1841</name>
</gene>
<proteinExistence type="predicted"/>